<dbReference type="Pfam" id="PF12804">
    <property type="entry name" value="NTP_transf_3"/>
    <property type="match status" value="1"/>
</dbReference>
<dbReference type="Gene3D" id="3.90.550.10">
    <property type="entry name" value="Spore Coat Polysaccharide Biosynthesis Protein SpsA, Chain A"/>
    <property type="match status" value="1"/>
</dbReference>
<dbReference type="SUPFAM" id="SSF53448">
    <property type="entry name" value="Nucleotide-diphospho-sugar transferases"/>
    <property type="match status" value="1"/>
</dbReference>
<dbReference type="EMBL" id="NRSH01000018">
    <property type="protein sequence ID" value="MBK1725979.1"/>
    <property type="molecule type" value="Genomic_DNA"/>
</dbReference>
<keyword evidence="4" id="KW-1185">Reference proteome</keyword>
<evidence type="ECO:0000259" key="2">
    <source>
        <dbReference type="Pfam" id="PF12804"/>
    </source>
</evidence>
<evidence type="ECO:0000313" key="4">
    <source>
        <dbReference type="Proteomes" id="UP000738126"/>
    </source>
</evidence>
<evidence type="ECO:0000313" key="3">
    <source>
        <dbReference type="EMBL" id="MBK1725979.1"/>
    </source>
</evidence>
<proteinExistence type="predicted"/>
<accession>A0ABS1E6Q7</accession>
<dbReference type="Proteomes" id="UP000738126">
    <property type="component" value="Unassembled WGS sequence"/>
</dbReference>
<dbReference type="PANTHER" id="PTHR43777:SF1">
    <property type="entry name" value="MOLYBDENUM COFACTOR CYTIDYLYLTRANSFERASE"/>
    <property type="match status" value="1"/>
</dbReference>
<gene>
    <name evidence="3" type="ORF">CKO13_02875</name>
</gene>
<feature type="domain" description="MobA-like NTP transferase" evidence="2">
    <location>
        <begin position="4"/>
        <end position="164"/>
    </location>
</feature>
<dbReference type="PANTHER" id="PTHR43777">
    <property type="entry name" value="MOLYBDENUM COFACTOR CYTIDYLYLTRANSFERASE"/>
    <property type="match status" value="1"/>
</dbReference>
<reference evidence="3 4" key="1">
    <citation type="journal article" date="2020" name="Microorganisms">
        <title>Osmotic Adaptation and Compatible Solute Biosynthesis of Phototrophic Bacteria as Revealed from Genome Analyses.</title>
        <authorList>
            <person name="Imhoff J.F."/>
            <person name="Rahn T."/>
            <person name="Kunzel S."/>
            <person name="Keller A."/>
            <person name="Neulinger S.C."/>
        </authorList>
    </citation>
    <scope>NUCLEOTIDE SEQUENCE [LARGE SCALE GENOMIC DNA]</scope>
    <source>
        <strain evidence="3 4">DSM 15116</strain>
    </source>
</reference>
<sequence length="198" mass="20104">MIAGILLAAGDGRRFGAGAKLLAPLPDGTPVAAAAAVNLLAGGIDRCLAVTRPGDTGLARLLQETGVQVVAAPERRRSLGTSLAAGIAAAGRAEGWLIALADMPWIAPATTAAVAEALQGGALLARPHYRGREGHPVGFAAALGAELRTLDGEPGGRRVIAAHRDQLAAIPVDDPGVLRDVDKSSDLSAPWRRPAPFS</sequence>
<evidence type="ECO:0000256" key="1">
    <source>
        <dbReference type="ARBA" id="ARBA00022842"/>
    </source>
</evidence>
<dbReference type="RefSeq" id="WP_200256623.1">
    <property type="nucleotide sequence ID" value="NZ_NRSH01000018.1"/>
</dbReference>
<dbReference type="InterPro" id="IPR025877">
    <property type="entry name" value="MobA-like_NTP_Trfase"/>
</dbReference>
<comment type="caution">
    <text evidence="3">The sequence shown here is derived from an EMBL/GenBank/DDBJ whole genome shotgun (WGS) entry which is preliminary data.</text>
</comment>
<keyword evidence="1" id="KW-0460">Magnesium</keyword>
<dbReference type="CDD" id="cd04182">
    <property type="entry name" value="GT_2_like_f"/>
    <property type="match status" value="1"/>
</dbReference>
<protein>
    <recommendedName>
        <fullName evidence="2">MobA-like NTP transferase domain-containing protein</fullName>
    </recommendedName>
</protein>
<organism evidence="3 4">
    <name type="scientific">Halorhodospira neutriphila</name>
    <dbReference type="NCBI Taxonomy" id="168379"/>
    <lineage>
        <taxon>Bacteria</taxon>
        <taxon>Pseudomonadati</taxon>
        <taxon>Pseudomonadota</taxon>
        <taxon>Gammaproteobacteria</taxon>
        <taxon>Chromatiales</taxon>
        <taxon>Ectothiorhodospiraceae</taxon>
        <taxon>Halorhodospira</taxon>
    </lineage>
</organism>
<name>A0ABS1E6Q7_9GAMM</name>
<dbReference type="InterPro" id="IPR029044">
    <property type="entry name" value="Nucleotide-diphossugar_trans"/>
</dbReference>